<dbReference type="Proteomes" id="UP001595615">
    <property type="component" value="Unassembled WGS sequence"/>
</dbReference>
<keyword evidence="3" id="KW-1185">Reference proteome</keyword>
<evidence type="ECO:0000313" key="3">
    <source>
        <dbReference type="Proteomes" id="UP001595615"/>
    </source>
</evidence>
<comment type="caution">
    <text evidence="2">The sequence shown here is derived from an EMBL/GenBank/DDBJ whole genome shotgun (WGS) entry which is preliminary data.</text>
</comment>
<feature type="region of interest" description="Disordered" evidence="1">
    <location>
        <begin position="1"/>
        <end position="30"/>
    </location>
</feature>
<name>A0ABV7X4X5_9SPHN</name>
<evidence type="ECO:0000256" key="1">
    <source>
        <dbReference type="SAM" id="MobiDB-lite"/>
    </source>
</evidence>
<dbReference type="RefSeq" id="WP_380855668.1">
    <property type="nucleotide sequence ID" value="NZ_JBHRXV010000001.1"/>
</dbReference>
<organism evidence="2 3">
    <name type="scientific">Sphingoaurantiacus capsulatus</name>
    <dbReference type="NCBI Taxonomy" id="1771310"/>
    <lineage>
        <taxon>Bacteria</taxon>
        <taxon>Pseudomonadati</taxon>
        <taxon>Pseudomonadota</taxon>
        <taxon>Alphaproteobacteria</taxon>
        <taxon>Sphingomonadales</taxon>
        <taxon>Sphingosinicellaceae</taxon>
        <taxon>Sphingoaurantiacus</taxon>
    </lineage>
</organism>
<proteinExistence type="predicted"/>
<gene>
    <name evidence="2" type="ORF">ACFOMD_01390</name>
</gene>
<sequence>MAHSEDEVTPPSAQRDDEEPSASPLTADQQAALSSDLRTAAAEYALAEGNQAHMLLAMQMAVRAVTTTFRHSPELAPLIDPLVAIVMGIDRLAQGAHDGILRPIKVGRKPKGGSAQWVVQYGAVLACRFLIMNGVDPGSANKEVARLLTKYSLPGGKKGSFSPDTVRDWRLESGRLGRLADMGLRIDAELALLKSSRDYSIKEAKTAADEMIAGLAEVPGLRKV</sequence>
<accession>A0ABV7X4X5</accession>
<protein>
    <submittedName>
        <fullName evidence="2">Uncharacterized protein</fullName>
    </submittedName>
</protein>
<dbReference type="EMBL" id="JBHRXV010000001">
    <property type="protein sequence ID" value="MFC3711205.1"/>
    <property type="molecule type" value="Genomic_DNA"/>
</dbReference>
<evidence type="ECO:0000313" key="2">
    <source>
        <dbReference type="EMBL" id="MFC3711205.1"/>
    </source>
</evidence>
<reference evidence="3" key="1">
    <citation type="journal article" date="2019" name="Int. J. Syst. Evol. Microbiol.">
        <title>The Global Catalogue of Microorganisms (GCM) 10K type strain sequencing project: providing services to taxonomists for standard genome sequencing and annotation.</title>
        <authorList>
            <consortium name="The Broad Institute Genomics Platform"/>
            <consortium name="The Broad Institute Genome Sequencing Center for Infectious Disease"/>
            <person name="Wu L."/>
            <person name="Ma J."/>
        </authorList>
    </citation>
    <scope>NUCLEOTIDE SEQUENCE [LARGE SCALE GENOMIC DNA]</scope>
    <source>
        <strain evidence="3">KCTC 42644</strain>
    </source>
</reference>